<dbReference type="GeneID" id="11972644"/>
<feature type="domain" description="Xylose isomerase-like TIM barrel" evidence="1">
    <location>
        <begin position="126"/>
        <end position="232"/>
    </location>
</feature>
<dbReference type="STRING" id="1041930.Mtc_2466"/>
<reference evidence="2 3" key="1">
    <citation type="journal article" date="2012" name="J. Bacteriol.">
        <title>Complete genome sequence of a thermophilic methanogen, Methanocella conradii HZ254, isolated from Chinese rice field soil.</title>
        <authorList>
            <person name="Lu Z."/>
            <person name="Lu Y."/>
        </authorList>
    </citation>
    <scope>NUCLEOTIDE SEQUENCE [LARGE SCALE GENOMIC DNA]</scope>
    <source>
        <strain evidence="3">DSM 24694 / JCM 17849 / CGMCC 1.5162 / HZ254</strain>
    </source>
</reference>
<dbReference type="GO" id="GO:0016853">
    <property type="term" value="F:isomerase activity"/>
    <property type="evidence" value="ECO:0007669"/>
    <property type="project" value="UniProtKB-KW"/>
</dbReference>
<dbReference type="InterPro" id="IPR013022">
    <property type="entry name" value="Xyl_isomerase-like_TIM-brl"/>
</dbReference>
<dbReference type="EMBL" id="CP003243">
    <property type="protein sequence ID" value="AFD01192.1"/>
    <property type="molecule type" value="Genomic_DNA"/>
</dbReference>
<dbReference type="OrthoDB" id="146516at2157"/>
<proteinExistence type="predicted"/>
<evidence type="ECO:0000259" key="1">
    <source>
        <dbReference type="Pfam" id="PF01261"/>
    </source>
</evidence>
<dbReference type="AlphaFoldDB" id="H8I7I2"/>
<dbReference type="InterPro" id="IPR036237">
    <property type="entry name" value="Xyl_isomerase-like_sf"/>
</dbReference>
<dbReference type="Proteomes" id="UP000005233">
    <property type="component" value="Chromosome"/>
</dbReference>
<gene>
    <name evidence="2" type="ordered locus">Mtc_2466</name>
</gene>
<evidence type="ECO:0000313" key="3">
    <source>
        <dbReference type="Proteomes" id="UP000005233"/>
    </source>
</evidence>
<organism evidence="2 3">
    <name type="scientific">Methanocella conradii (strain DSM 24694 / JCM 17849 / CGMCC 1.5162 / HZ254)</name>
    <dbReference type="NCBI Taxonomy" id="1041930"/>
    <lineage>
        <taxon>Archaea</taxon>
        <taxon>Methanobacteriati</taxon>
        <taxon>Methanobacteriota</taxon>
        <taxon>Stenosarchaea group</taxon>
        <taxon>Methanomicrobia</taxon>
        <taxon>Methanocellales</taxon>
        <taxon>Methanocellaceae</taxon>
        <taxon>Methanocella</taxon>
    </lineage>
</organism>
<keyword evidence="2" id="KW-0413">Isomerase</keyword>
<dbReference type="Gene3D" id="3.20.20.150">
    <property type="entry name" value="Divalent-metal-dependent TIM barrel enzymes"/>
    <property type="match status" value="1"/>
</dbReference>
<dbReference type="RefSeq" id="WP_014407023.1">
    <property type="nucleotide sequence ID" value="NC_017034.1"/>
</dbReference>
<dbReference type="Pfam" id="PF01261">
    <property type="entry name" value="AP_endonuc_2"/>
    <property type="match status" value="1"/>
</dbReference>
<dbReference type="InterPro" id="IPR050312">
    <property type="entry name" value="IolE/XylAMocC-like"/>
</dbReference>
<name>H8I7I2_METCZ</name>
<dbReference type="SUPFAM" id="SSF51658">
    <property type="entry name" value="Xylose isomerase-like"/>
    <property type="match status" value="1"/>
</dbReference>
<dbReference type="HOGENOM" id="CLU_085089_0_0_2"/>
<evidence type="ECO:0000313" key="2">
    <source>
        <dbReference type="EMBL" id="AFD01192.1"/>
    </source>
</evidence>
<dbReference type="KEGG" id="mez:Mtc_2466"/>
<keyword evidence="3" id="KW-1185">Reference proteome</keyword>
<accession>H8I7I2</accession>
<dbReference type="PANTHER" id="PTHR12110">
    <property type="entry name" value="HYDROXYPYRUVATE ISOMERASE"/>
    <property type="match status" value="1"/>
</dbReference>
<dbReference type="eggNOG" id="arCOG01895">
    <property type="taxonomic scope" value="Archaea"/>
</dbReference>
<sequence>MPEILLQVCLDSLKKVDEAFDIAERSGYDGIELDCSALNVDLDTLFIRSVDYNMPIRSIVAPTLTFRRPLHYLLHGDVEAHSAIHIFKPRSIIFKVPNSPFLRDVSCFLFRDRLNYFKGLYGGSSICIENGAPAGSLKVPPVMDIKRVRDLAYDMDVFINFDVANCAASGFDILQAYDMLAPRVKGVHISDHRSPGSSHLVPGDGHLPLGALLSRMKSNRYDGTFSIELDRQELAGLDSGDLMVLYKELIGYVKSYF</sequence>
<protein>
    <submittedName>
        <fullName evidence="2">Xylose isomerase-like TIM barrel</fullName>
    </submittedName>
</protein>